<dbReference type="Proteomes" id="UP000325785">
    <property type="component" value="Chromosome"/>
</dbReference>
<gene>
    <name evidence="3" type="ORF">RIdsm_02398</name>
    <name evidence="2" type="ORF">XM52_13040</name>
</gene>
<name>A0A0T5P8T6_9RHOB</name>
<dbReference type="PATRIC" id="fig|540747.5.peg.5643"/>
<dbReference type="RefSeq" id="WP_057816581.1">
    <property type="nucleotide sequence ID" value="NZ_CP031598.1"/>
</dbReference>
<evidence type="ECO:0000313" key="5">
    <source>
        <dbReference type="Proteomes" id="UP000325785"/>
    </source>
</evidence>
<evidence type="ECO:0000313" key="4">
    <source>
        <dbReference type="Proteomes" id="UP000051401"/>
    </source>
</evidence>
<dbReference type="KEGG" id="rid:RIdsm_02398"/>
<dbReference type="EMBL" id="CP031598">
    <property type="protein sequence ID" value="QEW26598.1"/>
    <property type="molecule type" value="Genomic_DNA"/>
</dbReference>
<evidence type="ECO:0000256" key="1">
    <source>
        <dbReference type="SAM" id="MobiDB-lite"/>
    </source>
</evidence>
<dbReference type="AlphaFoldDB" id="A0A0T5P8T6"/>
<reference evidence="3 5" key="2">
    <citation type="submission" date="2018-08" db="EMBL/GenBank/DDBJ databases">
        <title>Genetic Globetrotter - A new plasmid hitch-hiking vast phylogenetic and geographic distances.</title>
        <authorList>
            <person name="Vollmers J."/>
            <person name="Petersen J."/>
        </authorList>
    </citation>
    <scope>NUCLEOTIDE SEQUENCE [LARGE SCALE GENOMIC DNA]</scope>
    <source>
        <strain evidence="3 5">DSM 26383</strain>
    </source>
</reference>
<dbReference type="EMBL" id="LAXI01000007">
    <property type="protein sequence ID" value="KRS17416.1"/>
    <property type="molecule type" value="Genomic_DNA"/>
</dbReference>
<proteinExistence type="predicted"/>
<dbReference type="OrthoDB" id="7862575at2"/>
<keyword evidence="4" id="KW-1185">Reference proteome</keyword>
<evidence type="ECO:0000313" key="2">
    <source>
        <dbReference type="EMBL" id="KRS17416.1"/>
    </source>
</evidence>
<feature type="region of interest" description="Disordered" evidence="1">
    <location>
        <begin position="85"/>
        <end position="109"/>
    </location>
</feature>
<organism evidence="2 4">
    <name type="scientific">Roseovarius indicus</name>
    <dbReference type="NCBI Taxonomy" id="540747"/>
    <lineage>
        <taxon>Bacteria</taxon>
        <taxon>Pseudomonadati</taxon>
        <taxon>Pseudomonadota</taxon>
        <taxon>Alphaproteobacteria</taxon>
        <taxon>Rhodobacterales</taxon>
        <taxon>Roseobacteraceae</taxon>
        <taxon>Roseovarius</taxon>
    </lineage>
</organism>
<reference evidence="2 4" key="1">
    <citation type="submission" date="2015-04" db="EMBL/GenBank/DDBJ databases">
        <title>The draft genome sequence of Roseovarius indicus B108T.</title>
        <authorList>
            <person name="Li G."/>
            <person name="Lai Q."/>
            <person name="Shao Z."/>
            <person name="Yan P."/>
        </authorList>
    </citation>
    <scope>NUCLEOTIDE SEQUENCE [LARGE SCALE GENOMIC DNA]</scope>
    <source>
        <strain evidence="2 4">B108</strain>
    </source>
</reference>
<evidence type="ECO:0000313" key="3">
    <source>
        <dbReference type="EMBL" id="QEW26598.1"/>
    </source>
</evidence>
<protein>
    <submittedName>
        <fullName evidence="2">Uncharacterized protein</fullName>
    </submittedName>
</protein>
<sequence length="109" mass="11437">MAQDTDTTPPALKAAFEATDLNVLPLDKAVLLGTFVRGDGSAALVRTASGDIRKLARGDHLGYAVVTAIETGALHLAQGGMARKLTMPPIQPGTPARVRPHARPEDKTE</sequence>
<accession>A0A0T5P8T6</accession>
<dbReference type="STRING" id="540747.SAMN04488031_101944"/>
<dbReference type="Proteomes" id="UP000051401">
    <property type="component" value="Unassembled WGS sequence"/>
</dbReference>